<dbReference type="Proteomes" id="UP000000311">
    <property type="component" value="Unassembled WGS sequence"/>
</dbReference>
<dbReference type="GO" id="GO:0000172">
    <property type="term" value="C:ribonuclease MRP complex"/>
    <property type="evidence" value="ECO:0007669"/>
    <property type="project" value="InterPro"/>
</dbReference>
<name>E2A2E7_CAMFO</name>
<evidence type="ECO:0000259" key="1">
    <source>
        <dbReference type="Pfam" id="PF06978"/>
    </source>
</evidence>
<accession>E2A2E7</accession>
<dbReference type="GO" id="GO:0005655">
    <property type="term" value="C:nucleolar ribonuclease P complex"/>
    <property type="evidence" value="ECO:0007669"/>
    <property type="project" value="InterPro"/>
</dbReference>
<dbReference type="PANTHER" id="PTHR22731:SF3">
    <property type="entry name" value="RIBONUCLEASES P_MRP PROTEIN SUBUNIT POP1"/>
    <property type="match status" value="1"/>
</dbReference>
<feature type="domain" description="Pop1 N-terminal" evidence="1">
    <location>
        <begin position="3"/>
        <end position="48"/>
    </location>
</feature>
<keyword evidence="3" id="KW-1185">Reference proteome</keyword>
<feature type="non-terminal residue" evidence="2">
    <location>
        <position position="1"/>
    </location>
</feature>
<dbReference type="AlphaFoldDB" id="E2A2E7"/>
<feature type="non-terminal residue" evidence="2">
    <location>
        <position position="50"/>
    </location>
</feature>
<reference evidence="2 3" key="1">
    <citation type="journal article" date="2010" name="Science">
        <title>Genomic comparison of the ants Camponotus floridanus and Harpegnathos saltator.</title>
        <authorList>
            <person name="Bonasio R."/>
            <person name="Zhang G."/>
            <person name="Ye C."/>
            <person name="Mutti N.S."/>
            <person name="Fang X."/>
            <person name="Qin N."/>
            <person name="Donahue G."/>
            <person name="Yang P."/>
            <person name="Li Q."/>
            <person name="Li C."/>
            <person name="Zhang P."/>
            <person name="Huang Z."/>
            <person name="Berger S.L."/>
            <person name="Reinberg D."/>
            <person name="Wang J."/>
            <person name="Liebig J."/>
        </authorList>
    </citation>
    <scope>NUCLEOTIDE SEQUENCE [LARGE SCALE GENOMIC DNA]</scope>
    <source>
        <strain evidence="3">C129</strain>
    </source>
</reference>
<dbReference type="GO" id="GO:0001682">
    <property type="term" value="P:tRNA 5'-leader removal"/>
    <property type="evidence" value="ECO:0007669"/>
    <property type="project" value="InterPro"/>
</dbReference>
<dbReference type="PANTHER" id="PTHR22731">
    <property type="entry name" value="RIBONUCLEASES P/MRP PROTEIN SUBUNIT POP1"/>
    <property type="match status" value="1"/>
</dbReference>
<dbReference type="STRING" id="104421.E2A2E7"/>
<dbReference type="InterPro" id="IPR039182">
    <property type="entry name" value="Pop1"/>
</dbReference>
<sequence length="50" mass="6115">ICLETHTWHANRFQMIDKWGYKIPYYLNDKSHKASNNGETKYCLLQDIYY</sequence>
<dbReference type="OrthoDB" id="442863at2759"/>
<protein>
    <submittedName>
        <fullName evidence="2">Ribonucleases P/MRP protein subunit POP1</fullName>
    </submittedName>
</protein>
<organism evidence="3">
    <name type="scientific">Camponotus floridanus</name>
    <name type="common">Florida carpenter ant</name>
    <dbReference type="NCBI Taxonomy" id="104421"/>
    <lineage>
        <taxon>Eukaryota</taxon>
        <taxon>Metazoa</taxon>
        <taxon>Ecdysozoa</taxon>
        <taxon>Arthropoda</taxon>
        <taxon>Hexapoda</taxon>
        <taxon>Insecta</taxon>
        <taxon>Pterygota</taxon>
        <taxon>Neoptera</taxon>
        <taxon>Endopterygota</taxon>
        <taxon>Hymenoptera</taxon>
        <taxon>Apocrita</taxon>
        <taxon>Aculeata</taxon>
        <taxon>Formicoidea</taxon>
        <taxon>Formicidae</taxon>
        <taxon>Formicinae</taxon>
        <taxon>Camponotus</taxon>
    </lineage>
</organism>
<evidence type="ECO:0000313" key="3">
    <source>
        <dbReference type="Proteomes" id="UP000000311"/>
    </source>
</evidence>
<dbReference type="EMBL" id="GL436037">
    <property type="protein sequence ID" value="EFN72410.1"/>
    <property type="molecule type" value="Genomic_DNA"/>
</dbReference>
<proteinExistence type="predicted"/>
<dbReference type="InterPro" id="IPR009723">
    <property type="entry name" value="Pop1_N"/>
</dbReference>
<dbReference type="Pfam" id="PF06978">
    <property type="entry name" value="POP1_N"/>
    <property type="match status" value="1"/>
</dbReference>
<evidence type="ECO:0000313" key="2">
    <source>
        <dbReference type="EMBL" id="EFN72410.1"/>
    </source>
</evidence>
<dbReference type="InParanoid" id="E2A2E7"/>
<gene>
    <name evidence="2" type="ORF">EAG_12545</name>
</gene>